<proteinExistence type="predicted"/>
<dbReference type="EMBL" id="JAEKPD010000005">
    <property type="protein sequence ID" value="MBJ3762319.1"/>
    <property type="molecule type" value="Genomic_DNA"/>
</dbReference>
<dbReference type="InterPro" id="IPR011088">
    <property type="entry name" value="Phage_phiNM3_A0EWY4"/>
</dbReference>
<keyword evidence="3" id="KW-1185">Reference proteome</keyword>
<reference evidence="2" key="1">
    <citation type="submission" date="2020-12" db="EMBL/GenBank/DDBJ databases">
        <title>Bacterial taxonomy.</title>
        <authorList>
            <person name="Pan X."/>
        </authorList>
    </citation>
    <scope>NUCLEOTIDE SEQUENCE</scope>
    <source>
        <strain evidence="2">KCTC 52957</strain>
    </source>
</reference>
<evidence type="ECO:0000256" key="1">
    <source>
        <dbReference type="SAM" id="Phobius"/>
    </source>
</evidence>
<keyword evidence="1" id="KW-0472">Membrane</keyword>
<evidence type="ECO:0000313" key="3">
    <source>
        <dbReference type="Proteomes" id="UP000642488"/>
    </source>
</evidence>
<dbReference type="AlphaFoldDB" id="A0A934MGE5"/>
<dbReference type="Proteomes" id="UP000642488">
    <property type="component" value="Unassembled WGS sequence"/>
</dbReference>
<protein>
    <submittedName>
        <fullName evidence="2">DUF1523 family protein</fullName>
    </submittedName>
</protein>
<keyword evidence="1" id="KW-1133">Transmembrane helix</keyword>
<dbReference type="Pfam" id="PF07509">
    <property type="entry name" value="DUF1523"/>
    <property type="match status" value="1"/>
</dbReference>
<accession>A0A934MGE5</accession>
<sequence>MRYVKWTLIVGWLLVVFAVLHYTLPQHDVVRIVNTEIRRMDFGENSIFWASEDVGTDGTTVNRDIRFIEAVRPDGRPSVYRNEDTGWGWPPYLKLDSSNLQAEAADLISTRDAPIWVAITHYGWRSQLLTIFPNAVGVERVDGPDVKFIPWLNIVILTTLALLCLLFWRMWVQFRERTIDPLVGQASETWDGVELRAQEKRRIWRRWLDTWKRKDRR</sequence>
<evidence type="ECO:0000313" key="2">
    <source>
        <dbReference type="EMBL" id="MBJ3762319.1"/>
    </source>
</evidence>
<organism evidence="2 3">
    <name type="scientific">Palleronia pontilimi</name>
    <dbReference type="NCBI Taxonomy" id="1964209"/>
    <lineage>
        <taxon>Bacteria</taxon>
        <taxon>Pseudomonadati</taxon>
        <taxon>Pseudomonadota</taxon>
        <taxon>Alphaproteobacteria</taxon>
        <taxon>Rhodobacterales</taxon>
        <taxon>Roseobacteraceae</taxon>
        <taxon>Palleronia</taxon>
    </lineage>
</organism>
<keyword evidence="1" id="KW-0812">Transmembrane</keyword>
<dbReference type="RefSeq" id="WP_198915485.1">
    <property type="nucleotide sequence ID" value="NZ_JAEKPD010000005.1"/>
</dbReference>
<feature type="transmembrane region" description="Helical" evidence="1">
    <location>
        <begin position="148"/>
        <end position="168"/>
    </location>
</feature>
<name>A0A934MGE5_9RHOB</name>
<gene>
    <name evidence="2" type="ORF">ILP92_06140</name>
</gene>
<comment type="caution">
    <text evidence="2">The sequence shown here is derived from an EMBL/GenBank/DDBJ whole genome shotgun (WGS) entry which is preliminary data.</text>
</comment>